<dbReference type="InterPro" id="IPR013785">
    <property type="entry name" value="Aldolase_TIM"/>
</dbReference>
<comment type="similarity">
    <text evidence="1">Belongs to the DeoC/FbaB aldolase family.</text>
</comment>
<reference evidence="5 6" key="1">
    <citation type="submission" date="2020-05" db="EMBL/GenBank/DDBJ databases">
        <title>Isolation and characterization of methanoarchaea from a cold seep at offshore SW Taiwan.</title>
        <authorList>
            <person name="Chen Y.-W."/>
            <person name="Chen S.-C."/>
            <person name="Lai M.-C."/>
        </authorList>
    </citation>
    <scope>NUCLEOTIDE SEQUENCE [LARGE SCALE GENOMIC DNA]</scope>
    <source>
        <strain evidence="5 6">YWC-01</strain>
    </source>
</reference>
<dbReference type="EMBL" id="JABFFQ010000016">
    <property type="protein sequence ID" value="MDV4344077.1"/>
    <property type="molecule type" value="Genomic_DNA"/>
</dbReference>
<dbReference type="EC" id="4.1.2.13" evidence="2"/>
<keyword evidence="6" id="KW-1185">Reference proteome</keyword>
<evidence type="ECO:0000256" key="3">
    <source>
        <dbReference type="ARBA" id="ARBA00023239"/>
    </source>
</evidence>
<evidence type="ECO:0000256" key="2">
    <source>
        <dbReference type="ARBA" id="ARBA00013068"/>
    </source>
</evidence>
<keyword evidence="3" id="KW-0456">Lyase</keyword>
<evidence type="ECO:0000256" key="4">
    <source>
        <dbReference type="ARBA" id="ARBA00023270"/>
    </source>
</evidence>
<accession>A0ABU3Z5H4</accession>
<dbReference type="SMART" id="SM01133">
    <property type="entry name" value="DeoC"/>
    <property type="match status" value="1"/>
</dbReference>
<evidence type="ECO:0000313" key="6">
    <source>
        <dbReference type="Proteomes" id="UP001273768"/>
    </source>
</evidence>
<protein>
    <recommendedName>
        <fullName evidence="2">fructose-bisphosphate aldolase</fullName>
        <ecNumber evidence="2">4.1.2.13</ecNumber>
    </recommendedName>
</protein>
<sequence length="307" mass="33423">MPPAPDIRIPLDVPPEEQERYRENYRTITHGTGRLMLFAGDQKIEHLNDDFYGEGIHPDDADPEHLFRIASRARIGVFATQLGMIARYGGDYRDVPYLVKLNSKTNLVGTSQRDPLSSELHLVRQAVDLRDRTGLSILGVGYTVYLGSEYEAMMLYQAAQIINNAHHNGLITVLWMYPRGKAVKDERDPHLVAGAAGVAATLGSDFAKVNPPKVGKSVDAALLREAVAAAGRTGVVCAGGSHADMPEFLQQLHDQIHIGGTVGNATGRNIHQRSLEEAVRFCNAISAITLDDASVEEANEICTGGRC</sequence>
<name>A0ABU3Z5H4_9EURY</name>
<organism evidence="5 6">
    <name type="scientific">Methanoculleus nereidis</name>
    <dbReference type="NCBI Taxonomy" id="2735141"/>
    <lineage>
        <taxon>Archaea</taxon>
        <taxon>Methanobacteriati</taxon>
        <taxon>Methanobacteriota</taxon>
        <taxon>Stenosarchaea group</taxon>
        <taxon>Methanomicrobia</taxon>
        <taxon>Methanomicrobiales</taxon>
        <taxon>Methanomicrobiaceae</taxon>
        <taxon>Methanoculleus</taxon>
    </lineage>
</organism>
<dbReference type="RefSeq" id="WP_317297255.1">
    <property type="nucleotide sequence ID" value="NZ_JABFFQ010000016.1"/>
</dbReference>
<evidence type="ECO:0000313" key="5">
    <source>
        <dbReference type="EMBL" id="MDV4344077.1"/>
    </source>
</evidence>
<dbReference type="Pfam" id="PF01791">
    <property type="entry name" value="DeoC"/>
    <property type="match status" value="1"/>
</dbReference>
<comment type="caution">
    <text evidence="5">The sequence shown here is derived from an EMBL/GenBank/DDBJ whole genome shotgun (WGS) entry which is preliminary data.</text>
</comment>
<dbReference type="InterPro" id="IPR050456">
    <property type="entry name" value="DeoC/FbaB_aldolase"/>
</dbReference>
<dbReference type="PIRSF" id="PIRSF038992">
    <property type="entry name" value="Aldolase_Ia"/>
    <property type="match status" value="1"/>
</dbReference>
<gene>
    <name evidence="5" type="ORF">HL657_13065</name>
</gene>
<dbReference type="InterPro" id="IPR041720">
    <property type="entry name" value="FbaB-like"/>
</dbReference>
<dbReference type="NCBIfam" id="NF005321">
    <property type="entry name" value="PRK06852.1"/>
    <property type="match status" value="1"/>
</dbReference>
<dbReference type="PANTHER" id="PTHR47916">
    <property type="entry name" value="FRUCTOSE-BISPHOSPHATE ALDOLASE CLASS 1"/>
    <property type="match status" value="1"/>
</dbReference>
<dbReference type="Proteomes" id="UP001273768">
    <property type="component" value="Unassembled WGS sequence"/>
</dbReference>
<dbReference type="SUPFAM" id="SSF51569">
    <property type="entry name" value="Aldolase"/>
    <property type="match status" value="1"/>
</dbReference>
<keyword evidence="4" id="KW-0704">Schiff base</keyword>
<dbReference type="InterPro" id="IPR002915">
    <property type="entry name" value="DeoC/FbaB/LacD_aldolase"/>
</dbReference>
<proteinExistence type="inferred from homology"/>
<dbReference type="PANTHER" id="PTHR47916:SF4">
    <property type="entry name" value="FRUCTOSE-BISPHOSPHATE ALDOLASE CLASS 1"/>
    <property type="match status" value="1"/>
</dbReference>
<evidence type="ECO:0000256" key="1">
    <source>
        <dbReference type="ARBA" id="ARBA00008116"/>
    </source>
</evidence>
<dbReference type="Gene3D" id="3.20.20.70">
    <property type="entry name" value="Aldolase class I"/>
    <property type="match status" value="1"/>
</dbReference>